<reference evidence="2 3" key="1">
    <citation type="journal article" date="2012" name="BMC Genomics">
        <title>Comparative genomics of the white-rot fungi, Phanerochaete carnosa and P. chrysosporium, to elucidate the genetic basis of the distinct wood types they colonize.</title>
        <authorList>
            <person name="Suzuki H."/>
            <person name="MacDonald J."/>
            <person name="Syed K."/>
            <person name="Salamov A."/>
            <person name="Hori C."/>
            <person name="Aerts A."/>
            <person name="Henrissat B."/>
            <person name="Wiebenga A."/>
            <person name="vanKuyk P.A."/>
            <person name="Barry K."/>
            <person name="Lindquist E."/>
            <person name="LaButti K."/>
            <person name="Lapidus A."/>
            <person name="Lucas S."/>
            <person name="Coutinho P."/>
            <person name="Gong Y."/>
            <person name="Samejima M."/>
            <person name="Mahadevan R."/>
            <person name="Abou-Zaid M."/>
            <person name="de Vries R.P."/>
            <person name="Igarashi K."/>
            <person name="Yadav J.S."/>
            <person name="Grigoriev I.V."/>
            <person name="Master E.R."/>
        </authorList>
    </citation>
    <scope>NUCLEOTIDE SEQUENCE [LARGE SCALE GENOMIC DNA]</scope>
    <source>
        <strain evidence="2 3">HHB-10118-sp</strain>
    </source>
</reference>
<dbReference type="EMBL" id="JH930963">
    <property type="protein sequence ID" value="EKM48530.1"/>
    <property type="molecule type" value="Genomic_DNA"/>
</dbReference>
<dbReference type="HOGENOM" id="CLU_006344_1_2_1"/>
<dbReference type="Pfam" id="PF18759">
    <property type="entry name" value="Plavaka"/>
    <property type="match status" value="1"/>
</dbReference>
<accession>K5VP84</accession>
<organism evidence="2 3">
    <name type="scientific">Phanerochaete carnosa (strain HHB-10118-sp)</name>
    <name type="common">White-rot fungus</name>
    <name type="synonym">Peniophora carnosa</name>
    <dbReference type="NCBI Taxonomy" id="650164"/>
    <lineage>
        <taxon>Eukaryota</taxon>
        <taxon>Fungi</taxon>
        <taxon>Dikarya</taxon>
        <taxon>Basidiomycota</taxon>
        <taxon>Agaricomycotina</taxon>
        <taxon>Agaricomycetes</taxon>
        <taxon>Polyporales</taxon>
        <taxon>Phanerochaetaceae</taxon>
        <taxon>Phanerochaete</taxon>
    </lineage>
</organism>
<evidence type="ECO:0000313" key="2">
    <source>
        <dbReference type="EMBL" id="EKM48530.1"/>
    </source>
</evidence>
<protein>
    <submittedName>
        <fullName evidence="2">Uncharacterized protein</fullName>
    </submittedName>
</protein>
<evidence type="ECO:0000256" key="1">
    <source>
        <dbReference type="SAM" id="MobiDB-lite"/>
    </source>
</evidence>
<sequence>HYRRVIYGLGPYIADYPEQALLACIVQGWCPRCAAPSNNLDDGDNVPRSHEHTRALLKTFDLKTLWDDYGIVGDLVPFTVDFPRADIHELLAPDLLHQVIKGTFKDHLVTWTVQYITNEYGSEAPKILADIDRRISVVPNFPGLRRFPQGRGFKQWTGDDSKALMKVYLPAIAGYVPPEMVRALSTFLEFCYLVRRDTISEDTLTAIGTALDRFHREREVFRNAGIRGEGFSLPRQHSLKHYPFVITEFGAPNGLCSSITESAHIKAVKKPYRRSNRFNALGQMLLTNQRLDKLAAARVDFRSRGMLEGVCLPEAFRTRRVPANPERDNTDGDQAEDEEAEGWAVDGDEVDAEVVLSRRHVRGLPKSIRTLGEHLGYPSLEALARRFLFEQQNPEHANPADIPLAQCPPVTSRVKVFPSAIAMFYAPSDYSGTKGMRRERIRCVRQWRNEGPRRDCAFVVKDSSLPGFRGLDVVRVMLLFSFTYQEVEYPCALVHWFVPADDKPDENTGMWVVEPDMDPRGKPVLQVIHLDTMLRAAHLVGAAGHDSIPRTLQHYRALDMFRAFYVNKYADHHAHTIAF</sequence>
<dbReference type="OrthoDB" id="3199698at2759"/>
<feature type="non-terminal residue" evidence="2">
    <location>
        <position position="579"/>
    </location>
</feature>
<feature type="compositionally biased region" description="Acidic residues" evidence="1">
    <location>
        <begin position="331"/>
        <end position="343"/>
    </location>
</feature>
<dbReference type="InterPro" id="IPR041078">
    <property type="entry name" value="Plavaka"/>
</dbReference>
<evidence type="ECO:0000313" key="3">
    <source>
        <dbReference type="Proteomes" id="UP000008370"/>
    </source>
</evidence>
<dbReference type="AlphaFoldDB" id="K5VP84"/>
<dbReference type="Proteomes" id="UP000008370">
    <property type="component" value="Unassembled WGS sequence"/>
</dbReference>
<keyword evidence="3" id="KW-1185">Reference proteome</keyword>
<dbReference type="RefSeq" id="XP_007402918.1">
    <property type="nucleotide sequence ID" value="XM_007402856.1"/>
</dbReference>
<dbReference type="InParanoid" id="K5VP84"/>
<dbReference type="KEGG" id="pco:PHACADRAFT_108782"/>
<gene>
    <name evidence="2" type="ORF">PHACADRAFT_108782</name>
</gene>
<proteinExistence type="predicted"/>
<name>K5VP84_PHACS</name>
<feature type="region of interest" description="Disordered" evidence="1">
    <location>
        <begin position="321"/>
        <end position="343"/>
    </location>
</feature>
<dbReference type="GeneID" id="18907536"/>